<dbReference type="InterPro" id="IPR049945">
    <property type="entry name" value="AAA_22"/>
</dbReference>
<dbReference type="GO" id="GO:0016887">
    <property type="term" value="F:ATP hydrolysis activity"/>
    <property type="evidence" value="ECO:0007669"/>
    <property type="project" value="InterPro"/>
</dbReference>
<evidence type="ECO:0000313" key="8">
    <source>
        <dbReference type="Proteomes" id="UP000275401"/>
    </source>
</evidence>
<accession>A0A3M8U1J9</accession>
<comment type="caution">
    <text evidence="7">The sequence shown here is derived from an EMBL/GenBank/DDBJ whole genome shotgun (WGS) entry which is preliminary data.</text>
</comment>
<dbReference type="SMART" id="SM01043">
    <property type="entry name" value="BTAD"/>
    <property type="match status" value="1"/>
</dbReference>
<dbReference type="Gene3D" id="3.40.50.300">
    <property type="entry name" value="P-loop containing nucleotide triphosphate hydrolases"/>
    <property type="match status" value="1"/>
</dbReference>
<dbReference type="CDD" id="cd15831">
    <property type="entry name" value="BTAD"/>
    <property type="match status" value="1"/>
</dbReference>
<keyword evidence="2" id="KW-0902">Two-component regulatory system</keyword>
<dbReference type="RefSeq" id="WP_123106381.1">
    <property type="nucleotide sequence ID" value="NZ_RIBZ01000689.1"/>
</dbReference>
<evidence type="ECO:0000256" key="1">
    <source>
        <dbReference type="ARBA" id="ARBA00005820"/>
    </source>
</evidence>
<evidence type="ECO:0000256" key="5">
    <source>
        <dbReference type="SAM" id="MobiDB-lite"/>
    </source>
</evidence>
<dbReference type="PANTHER" id="PTHR47691">
    <property type="entry name" value="REGULATOR-RELATED"/>
    <property type="match status" value="1"/>
</dbReference>
<feature type="DNA-binding region" description="OmpR/PhoB-type" evidence="4">
    <location>
        <begin position="1"/>
        <end position="93"/>
    </location>
</feature>
<dbReference type="InterPro" id="IPR027417">
    <property type="entry name" value="P-loop_NTPase"/>
</dbReference>
<dbReference type="GO" id="GO:0000160">
    <property type="term" value="P:phosphorelay signal transduction system"/>
    <property type="evidence" value="ECO:0007669"/>
    <property type="project" value="UniProtKB-KW"/>
</dbReference>
<dbReference type="InterPro" id="IPR036388">
    <property type="entry name" value="WH-like_DNA-bd_sf"/>
</dbReference>
<dbReference type="Proteomes" id="UP000275401">
    <property type="component" value="Unassembled WGS sequence"/>
</dbReference>
<dbReference type="InterPro" id="IPR058852">
    <property type="entry name" value="HTH_77"/>
</dbReference>
<evidence type="ECO:0000256" key="3">
    <source>
        <dbReference type="ARBA" id="ARBA00023125"/>
    </source>
</evidence>
<dbReference type="SUPFAM" id="SSF48452">
    <property type="entry name" value="TPR-like"/>
    <property type="match status" value="1"/>
</dbReference>
<dbReference type="Pfam" id="PF13401">
    <property type="entry name" value="AAA_22"/>
    <property type="match status" value="1"/>
</dbReference>
<dbReference type="Gene3D" id="1.25.40.10">
    <property type="entry name" value="Tetratricopeptide repeat domain"/>
    <property type="match status" value="2"/>
</dbReference>
<organism evidence="7 8">
    <name type="scientific">Streptomyces botrytidirepellens</name>
    <dbReference type="NCBI Taxonomy" id="2486417"/>
    <lineage>
        <taxon>Bacteria</taxon>
        <taxon>Bacillati</taxon>
        <taxon>Actinomycetota</taxon>
        <taxon>Actinomycetes</taxon>
        <taxon>Kitasatosporales</taxon>
        <taxon>Streptomycetaceae</taxon>
        <taxon>Streptomyces</taxon>
    </lineage>
</organism>
<feature type="region of interest" description="Disordered" evidence="5">
    <location>
        <begin position="256"/>
        <end position="302"/>
    </location>
</feature>
<dbReference type="Pfam" id="PF00486">
    <property type="entry name" value="Trans_reg_C"/>
    <property type="match status" value="1"/>
</dbReference>
<dbReference type="Pfam" id="PF25872">
    <property type="entry name" value="HTH_77"/>
    <property type="match status" value="1"/>
</dbReference>
<evidence type="ECO:0000256" key="2">
    <source>
        <dbReference type="ARBA" id="ARBA00023012"/>
    </source>
</evidence>
<dbReference type="PROSITE" id="PS51755">
    <property type="entry name" value="OMPR_PHOB"/>
    <property type="match status" value="1"/>
</dbReference>
<dbReference type="Gene3D" id="1.10.10.10">
    <property type="entry name" value="Winged helix-like DNA-binding domain superfamily/Winged helix DNA-binding domain"/>
    <property type="match status" value="1"/>
</dbReference>
<name>A0A3M8U1J9_9ACTN</name>
<comment type="similarity">
    <text evidence="1">Belongs to the AfsR/DnrI/RedD regulatory family.</text>
</comment>
<protein>
    <recommendedName>
        <fullName evidence="6">OmpR/PhoB-type domain-containing protein</fullName>
    </recommendedName>
</protein>
<dbReference type="SUPFAM" id="SSF46894">
    <property type="entry name" value="C-terminal effector domain of the bipartite response regulators"/>
    <property type="match status" value="1"/>
</dbReference>
<dbReference type="InterPro" id="IPR016032">
    <property type="entry name" value="Sig_transdc_resp-reg_C-effctor"/>
</dbReference>
<dbReference type="InterPro" id="IPR001867">
    <property type="entry name" value="OmpR/PhoB-type_DNA-bd"/>
</dbReference>
<sequence>MEFELLGDLMVRNGSGMALVVAGARPRALLALLLLHAPSAVSTGRILDELWTGARAKDPTAALHTAVAKLRRALQPHAPGLVVTGPAGYRLDLTGHTVDVRLLDGELARARATEDPGRRAALLRAALDRWSGTPLAGLPALPFVQAERDRLEALRLTVLEERADAELAAHAAAGGVTGGAAGGADPADLVEALRTAARADPDRERLHALLIRTLQACGRQAEALGVYRAARADLRERLGIEPGPEMRAAQQAVLRGSSGTGTGTGTGTGAATASGGATGTGRARRAPAAEPTAHPGLPSGADFVGRGPELAAIAAQLAEARLVTVTGTAGIGKTRLSLAAAAREQEAGATVWRVDLVPCSPADVPGAVAAALGIAPGPAETLADRMRLAIDRAPRCLLLLDNCEHLTEAAADLTARLLDACPRLRVLATSREGLGVAGESRLALRPLTDQDAIRLFLDRLARVSPSAARAAHWDEVRDLCEAVDRLPLGIELVAPKAASTPLPVIVRQLRTRRGLLEVPLRSADSRHGTLRAALDWSYRLITDEEREVWRAVSVFAAPFTVDAAEAVAGPGAGDTLALLAEKSLLVYDPGPGSPRYRMLVSLRQYARQALAERGEETGCLRRHADWVAALAHRTDAALRTGSGPAAFAEMTAVTPEVACCLDWLQDSADPADRLLGSRIATHLSLYWMAAGQRQEGHRRLLRALESTPPTADWYAETLAWCGWLGVNIRRAGDDDELLRQALPAAEKRGDPAVVTLVGALALTAHVRQERLAEAREVARATASALDEHGHRWETGVWQLFHSELLVAEDERRAALTSAMTARELLTTLDPHSAATAQIMTGMAYERLGERALSVRAFRAAHDELRLIGAEHEAAYVKAVLACAAAGDGDWDDATSFADALETYARESAEGYLLAKVETVRALAARARGDLDQAERLHLRASERYQNDNRPECAAHDLTMLGVVAAERGEAVLAQVRWEHALRTARLSGRRYAEALPLRGLIALREAQGEETAAAELRERLARTVQEASPSRTTECPFHLAVSSIACDETARALPGG</sequence>
<feature type="domain" description="OmpR/PhoB-type" evidence="6">
    <location>
        <begin position="1"/>
        <end position="93"/>
    </location>
</feature>
<keyword evidence="3 4" id="KW-0238">DNA-binding</keyword>
<evidence type="ECO:0000259" key="6">
    <source>
        <dbReference type="PROSITE" id="PS51755"/>
    </source>
</evidence>
<dbReference type="AlphaFoldDB" id="A0A3M8U1J9"/>
<proteinExistence type="inferred from homology"/>
<feature type="compositionally biased region" description="Gly residues" evidence="5">
    <location>
        <begin position="258"/>
        <end position="268"/>
    </location>
</feature>
<dbReference type="InterPro" id="IPR011990">
    <property type="entry name" value="TPR-like_helical_dom_sf"/>
</dbReference>
<reference evidence="7 8" key="1">
    <citation type="submission" date="2018-11" db="EMBL/GenBank/DDBJ databases">
        <title>The Potential of Streptomyces as Biocontrol Agents against the Tomato grey mould, Botrytis cinerea (Gray mold) Frontiers in Microbiology.</title>
        <authorList>
            <person name="Li D."/>
        </authorList>
    </citation>
    <scope>NUCLEOTIDE SEQUENCE [LARGE SCALE GENOMIC DNA]</scope>
    <source>
        <strain evidence="7 8">NEAU-LD23</strain>
    </source>
</reference>
<evidence type="ECO:0000313" key="7">
    <source>
        <dbReference type="EMBL" id="RNF99397.1"/>
    </source>
</evidence>
<dbReference type="GO" id="GO:0006355">
    <property type="term" value="P:regulation of DNA-templated transcription"/>
    <property type="evidence" value="ECO:0007669"/>
    <property type="project" value="InterPro"/>
</dbReference>
<dbReference type="GO" id="GO:0003677">
    <property type="term" value="F:DNA binding"/>
    <property type="evidence" value="ECO:0007669"/>
    <property type="project" value="UniProtKB-UniRule"/>
</dbReference>
<dbReference type="SUPFAM" id="SSF52540">
    <property type="entry name" value="P-loop containing nucleoside triphosphate hydrolases"/>
    <property type="match status" value="1"/>
</dbReference>
<dbReference type="Pfam" id="PF03704">
    <property type="entry name" value="BTAD"/>
    <property type="match status" value="1"/>
</dbReference>
<gene>
    <name evidence="7" type="ORF">EEJ42_35835</name>
</gene>
<dbReference type="SMART" id="SM00862">
    <property type="entry name" value="Trans_reg_C"/>
    <property type="match status" value="1"/>
</dbReference>
<dbReference type="InterPro" id="IPR005158">
    <property type="entry name" value="BTAD"/>
</dbReference>
<keyword evidence="8" id="KW-1185">Reference proteome</keyword>
<dbReference type="PANTHER" id="PTHR47691:SF3">
    <property type="entry name" value="HTH-TYPE TRANSCRIPTIONAL REGULATOR RV0890C-RELATED"/>
    <property type="match status" value="1"/>
</dbReference>
<dbReference type="EMBL" id="RIBZ01000689">
    <property type="protein sequence ID" value="RNF99397.1"/>
    <property type="molecule type" value="Genomic_DNA"/>
</dbReference>
<evidence type="ECO:0000256" key="4">
    <source>
        <dbReference type="PROSITE-ProRule" id="PRU01091"/>
    </source>
</evidence>